<feature type="active site" description="Charge relay system" evidence="9 10">
    <location>
        <position position="177"/>
    </location>
</feature>
<dbReference type="InterPro" id="IPR036852">
    <property type="entry name" value="Peptidase_S8/S53_dom_sf"/>
</dbReference>
<evidence type="ECO:0000256" key="3">
    <source>
        <dbReference type="ARBA" id="ARBA00022525"/>
    </source>
</evidence>
<dbReference type="PANTHER" id="PTHR43806">
    <property type="entry name" value="PEPTIDASE S8"/>
    <property type="match status" value="1"/>
</dbReference>
<keyword evidence="6 10" id="KW-0378">Hydrolase</keyword>
<keyword evidence="7 10" id="KW-0720">Serine protease</keyword>
<dbReference type="PANTHER" id="PTHR43806:SF11">
    <property type="entry name" value="CEREVISIN-RELATED"/>
    <property type="match status" value="1"/>
</dbReference>
<dbReference type="PROSITE" id="PS00138">
    <property type="entry name" value="SUBTILASE_SER"/>
    <property type="match status" value="1"/>
</dbReference>
<feature type="signal peptide" evidence="12">
    <location>
        <begin position="1"/>
        <end position="31"/>
    </location>
</feature>
<keyword evidence="5 12" id="KW-0732">Signal</keyword>
<feature type="region of interest" description="Disordered" evidence="11">
    <location>
        <begin position="203"/>
        <end position="225"/>
    </location>
</feature>
<dbReference type="CDD" id="cd07496">
    <property type="entry name" value="Peptidases_S8_13"/>
    <property type="match status" value="1"/>
</dbReference>
<name>A0A7Z0QRG4_9GAMM</name>
<evidence type="ECO:0000256" key="1">
    <source>
        <dbReference type="ARBA" id="ARBA00004613"/>
    </source>
</evidence>
<dbReference type="Gene3D" id="2.60.120.380">
    <property type="match status" value="2"/>
</dbReference>
<dbReference type="InterPro" id="IPR000209">
    <property type="entry name" value="Peptidase_S8/S53_dom"/>
</dbReference>
<sequence>MSSFTSRARRRALASAILAAVASAAVAPAFAAERIDLDGLQSADRHARFIVKYRDGAAARTDTAALQTALQKAARAVPAASGDRLALRALRRTGTGAEVVTSGRPLDRVEAEALMRQLAADPAVEYVEVDRLLQIALTPNDTRYNQQWGFFNPTGGIRADQAWDVATGAGVVVAVLDTGSTSHSDLDGNTIAGYDMISDATVGGDGNGRDADPADPGDFYGGDPSSWHGTHVAGTVAALTNNGTGVAGTAFNAKVSHVRVLGRGGGYTSDIADGIIWASGGSVPGVPANANPAEVINLSLGGGGSCGATTQNAINGAVSRGTTVVVAAGNSNANVSGFTPANCANVIAVAATDQNGARASFSNYGTGIDVSAPGVGIVSTLNSGSTTPGAESYASYNGTSMAAPHVAGVVALMQSVAPTPLSPAQVESILKSTARPLPGACSGGCGAGIINAKAAVDAAAGNGGGTPPDPDPGTGQLQNGVPVGGLAGAAGSTRTWTVTVPAGATNLSIATSGGTGDADLYVRFGTQPTTATYDCRPYQSGNAETCSFAAPQAGTYHVMVRGYAAYSGMSLVASFVAPSGGGTTLQNGVPVSALSGAAGSSRTYTMNVPSGATNLQFALSGGTGDADLYVRRGSAPTTTVYDCRPYLSGSNETCSFATPQPGTWHVTVRGYSAYSGATLRGNFSGGN</sequence>
<accession>A0A7Z0QRG4</accession>
<dbReference type="GO" id="GO:0005576">
    <property type="term" value="C:extracellular region"/>
    <property type="evidence" value="ECO:0007669"/>
    <property type="project" value="UniProtKB-SubCell"/>
</dbReference>
<keyword evidence="4 10" id="KW-0645">Protease</keyword>
<feature type="domain" description="Peptidase C-terminal archaeal/bacterial" evidence="14">
    <location>
        <begin position="601"/>
        <end position="670"/>
    </location>
</feature>
<keyword evidence="8" id="KW-0865">Zymogen</keyword>
<dbReference type="Gene3D" id="3.40.50.200">
    <property type="entry name" value="Peptidase S8/S53 domain"/>
    <property type="match status" value="1"/>
</dbReference>
<comment type="caution">
    <text evidence="15">The sequence shown here is derived from an EMBL/GenBank/DDBJ whole genome shotgun (WGS) entry which is preliminary data.</text>
</comment>
<evidence type="ECO:0000256" key="10">
    <source>
        <dbReference type="PROSITE-ProRule" id="PRU01240"/>
    </source>
</evidence>
<evidence type="ECO:0000256" key="9">
    <source>
        <dbReference type="PIRSR" id="PIRSR615500-1"/>
    </source>
</evidence>
<dbReference type="InterPro" id="IPR015500">
    <property type="entry name" value="Peptidase_S8_subtilisin-rel"/>
</dbReference>
<reference evidence="15 16" key="1">
    <citation type="submission" date="2020-07" db="EMBL/GenBank/DDBJ databases">
        <title>isolation of Luteimonas sp. SJ-16.</title>
        <authorList>
            <person name="Huang X.-X."/>
            <person name="Xu L."/>
            <person name="Sun J.-Q."/>
        </authorList>
    </citation>
    <scope>NUCLEOTIDE SEQUENCE [LARGE SCALE GENOMIC DNA]</scope>
    <source>
        <strain evidence="15 16">SJ-16</strain>
    </source>
</reference>
<dbReference type="PROSITE" id="PS00137">
    <property type="entry name" value="SUBTILASE_HIS"/>
    <property type="match status" value="1"/>
</dbReference>
<evidence type="ECO:0000256" key="6">
    <source>
        <dbReference type="ARBA" id="ARBA00022801"/>
    </source>
</evidence>
<dbReference type="EMBL" id="JACCJZ010000005">
    <property type="protein sequence ID" value="NYZ61675.1"/>
    <property type="molecule type" value="Genomic_DNA"/>
</dbReference>
<dbReference type="InterPro" id="IPR023828">
    <property type="entry name" value="Peptidase_S8_Ser-AS"/>
</dbReference>
<dbReference type="GO" id="GO:0004252">
    <property type="term" value="F:serine-type endopeptidase activity"/>
    <property type="evidence" value="ECO:0007669"/>
    <property type="project" value="UniProtKB-UniRule"/>
</dbReference>
<evidence type="ECO:0000313" key="16">
    <source>
        <dbReference type="Proteomes" id="UP000589896"/>
    </source>
</evidence>
<proteinExistence type="inferred from homology"/>
<evidence type="ECO:0000259" key="14">
    <source>
        <dbReference type="Pfam" id="PF04151"/>
    </source>
</evidence>
<keyword evidence="3" id="KW-0964">Secreted</keyword>
<dbReference type="PRINTS" id="PR00723">
    <property type="entry name" value="SUBTILISIN"/>
</dbReference>
<evidence type="ECO:0000256" key="8">
    <source>
        <dbReference type="ARBA" id="ARBA00023145"/>
    </source>
</evidence>
<feature type="chain" id="PRO_5031435849" evidence="12">
    <location>
        <begin position="32"/>
        <end position="687"/>
    </location>
</feature>
<dbReference type="PROSITE" id="PS51318">
    <property type="entry name" value="TAT"/>
    <property type="match status" value="1"/>
</dbReference>
<gene>
    <name evidence="15" type="ORF">H0E82_02680</name>
</gene>
<dbReference type="GO" id="GO:0006508">
    <property type="term" value="P:proteolysis"/>
    <property type="evidence" value="ECO:0007669"/>
    <property type="project" value="UniProtKB-KW"/>
</dbReference>
<dbReference type="Proteomes" id="UP000589896">
    <property type="component" value="Unassembled WGS sequence"/>
</dbReference>
<dbReference type="InterPro" id="IPR007280">
    <property type="entry name" value="Peptidase_C_arc/bac"/>
</dbReference>
<comment type="subcellular location">
    <subcellularLocation>
        <location evidence="1">Secreted</location>
    </subcellularLocation>
</comment>
<evidence type="ECO:0000256" key="11">
    <source>
        <dbReference type="SAM" id="MobiDB-lite"/>
    </source>
</evidence>
<dbReference type="InterPro" id="IPR050131">
    <property type="entry name" value="Peptidase_S8_subtilisin-like"/>
</dbReference>
<evidence type="ECO:0000256" key="5">
    <source>
        <dbReference type="ARBA" id="ARBA00022729"/>
    </source>
</evidence>
<dbReference type="InterPro" id="IPR034176">
    <property type="entry name" value="Peptidases_S8_13"/>
</dbReference>
<dbReference type="SUPFAM" id="SSF52743">
    <property type="entry name" value="Subtilisin-like"/>
    <property type="match status" value="1"/>
</dbReference>
<dbReference type="AlphaFoldDB" id="A0A7Z0QRG4"/>
<feature type="domain" description="Peptidase C-terminal archaeal/bacterial" evidence="14">
    <location>
        <begin position="493"/>
        <end position="562"/>
    </location>
</feature>
<protein>
    <submittedName>
        <fullName evidence="15">S8 family serine peptidase</fullName>
    </submittedName>
</protein>
<evidence type="ECO:0000256" key="4">
    <source>
        <dbReference type="ARBA" id="ARBA00022670"/>
    </source>
</evidence>
<evidence type="ECO:0000256" key="7">
    <source>
        <dbReference type="ARBA" id="ARBA00022825"/>
    </source>
</evidence>
<feature type="active site" description="Charge relay system" evidence="9 10">
    <location>
        <position position="400"/>
    </location>
</feature>
<dbReference type="FunFam" id="3.40.50.200:FF:000022">
    <property type="entry name" value="Extracellular protease"/>
    <property type="match status" value="1"/>
</dbReference>
<dbReference type="InterPro" id="IPR022398">
    <property type="entry name" value="Peptidase_S8_His-AS"/>
</dbReference>
<feature type="region of interest" description="Disordered" evidence="11">
    <location>
        <begin position="461"/>
        <end position="484"/>
    </location>
</feature>
<evidence type="ECO:0000313" key="15">
    <source>
        <dbReference type="EMBL" id="NYZ61675.1"/>
    </source>
</evidence>
<organism evidence="15 16">
    <name type="scientific">Luteimonas deserti</name>
    <dbReference type="NCBI Taxonomy" id="2752306"/>
    <lineage>
        <taxon>Bacteria</taxon>
        <taxon>Pseudomonadati</taxon>
        <taxon>Pseudomonadota</taxon>
        <taxon>Gammaproteobacteria</taxon>
        <taxon>Lysobacterales</taxon>
        <taxon>Lysobacteraceae</taxon>
        <taxon>Luteimonas</taxon>
    </lineage>
</organism>
<dbReference type="InterPro" id="IPR006311">
    <property type="entry name" value="TAT_signal"/>
</dbReference>
<evidence type="ECO:0000256" key="12">
    <source>
        <dbReference type="SAM" id="SignalP"/>
    </source>
</evidence>
<dbReference type="Pfam" id="PF00082">
    <property type="entry name" value="Peptidase_S8"/>
    <property type="match status" value="1"/>
</dbReference>
<dbReference type="RefSeq" id="WP_180543468.1">
    <property type="nucleotide sequence ID" value="NZ_JACCJZ010000005.1"/>
</dbReference>
<dbReference type="PROSITE" id="PS51892">
    <property type="entry name" value="SUBTILASE"/>
    <property type="match status" value="1"/>
</dbReference>
<keyword evidence="16" id="KW-1185">Reference proteome</keyword>
<dbReference type="FunFam" id="2.60.120.380:FF:000013">
    <property type="entry name" value="Alkaline serine protease"/>
    <property type="match status" value="1"/>
</dbReference>
<feature type="domain" description="Peptidase S8/S53" evidence="13">
    <location>
        <begin position="168"/>
        <end position="448"/>
    </location>
</feature>
<evidence type="ECO:0000259" key="13">
    <source>
        <dbReference type="Pfam" id="PF00082"/>
    </source>
</evidence>
<dbReference type="Pfam" id="PF04151">
    <property type="entry name" value="PPC"/>
    <property type="match status" value="2"/>
</dbReference>
<feature type="active site" description="Charge relay system" evidence="9 10">
    <location>
        <position position="228"/>
    </location>
</feature>
<comment type="similarity">
    <text evidence="2 10">Belongs to the peptidase S8 family.</text>
</comment>
<evidence type="ECO:0000256" key="2">
    <source>
        <dbReference type="ARBA" id="ARBA00011073"/>
    </source>
</evidence>